<feature type="signal peptide" evidence="1">
    <location>
        <begin position="1"/>
        <end position="20"/>
    </location>
</feature>
<evidence type="ECO:0000313" key="2">
    <source>
        <dbReference type="EMBL" id="TVU07205.1"/>
    </source>
</evidence>
<sequence>MVYRCMLIWFLLMSVYVRFCCRVCCRHGWIVCRGALFMPKSQVKRSLSSRIA</sequence>
<dbReference type="Gramene" id="TVU07205">
    <property type="protein sequence ID" value="TVU07205"/>
    <property type="gene ID" value="EJB05_47249"/>
</dbReference>
<dbReference type="AlphaFoldDB" id="A0A5J9T774"/>
<dbReference type="Proteomes" id="UP000324897">
    <property type="component" value="Unassembled WGS sequence"/>
</dbReference>
<keyword evidence="3" id="KW-1185">Reference proteome</keyword>
<name>A0A5J9T774_9POAL</name>
<proteinExistence type="predicted"/>
<protein>
    <submittedName>
        <fullName evidence="2">Uncharacterized protein</fullName>
    </submittedName>
</protein>
<dbReference type="EMBL" id="RWGY01000045">
    <property type="protein sequence ID" value="TVU07205.1"/>
    <property type="molecule type" value="Genomic_DNA"/>
</dbReference>
<reference evidence="2 3" key="1">
    <citation type="journal article" date="2019" name="Sci. Rep.">
        <title>A high-quality genome of Eragrostis curvula grass provides insights into Poaceae evolution and supports new strategies to enhance forage quality.</title>
        <authorList>
            <person name="Carballo J."/>
            <person name="Santos B.A.C.M."/>
            <person name="Zappacosta D."/>
            <person name="Garbus I."/>
            <person name="Selva J.P."/>
            <person name="Gallo C.A."/>
            <person name="Diaz A."/>
            <person name="Albertini E."/>
            <person name="Caccamo M."/>
            <person name="Echenique V."/>
        </authorList>
    </citation>
    <scope>NUCLEOTIDE SEQUENCE [LARGE SCALE GENOMIC DNA]</scope>
    <source>
        <strain evidence="3">cv. Victoria</strain>
        <tissue evidence="2">Leaf</tissue>
    </source>
</reference>
<keyword evidence="1" id="KW-0732">Signal</keyword>
<evidence type="ECO:0000313" key="3">
    <source>
        <dbReference type="Proteomes" id="UP000324897"/>
    </source>
</evidence>
<organism evidence="2 3">
    <name type="scientific">Eragrostis curvula</name>
    <name type="common">weeping love grass</name>
    <dbReference type="NCBI Taxonomy" id="38414"/>
    <lineage>
        <taxon>Eukaryota</taxon>
        <taxon>Viridiplantae</taxon>
        <taxon>Streptophyta</taxon>
        <taxon>Embryophyta</taxon>
        <taxon>Tracheophyta</taxon>
        <taxon>Spermatophyta</taxon>
        <taxon>Magnoliopsida</taxon>
        <taxon>Liliopsida</taxon>
        <taxon>Poales</taxon>
        <taxon>Poaceae</taxon>
        <taxon>PACMAD clade</taxon>
        <taxon>Chloridoideae</taxon>
        <taxon>Eragrostideae</taxon>
        <taxon>Eragrostidinae</taxon>
        <taxon>Eragrostis</taxon>
    </lineage>
</organism>
<comment type="caution">
    <text evidence="2">The sequence shown here is derived from an EMBL/GenBank/DDBJ whole genome shotgun (WGS) entry which is preliminary data.</text>
</comment>
<accession>A0A5J9T774</accession>
<gene>
    <name evidence="2" type="ORF">EJB05_47249</name>
</gene>
<feature type="chain" id="PRO_5023871963" evidence="1">
    <location>
        <begin position="21"/>
        <end position="52"/>
    </location>
</feature>
<evidence type="ECO:0000256" key="1">
    <source>
        <dbReference type="SAM" id="SignalP"/>
    </source>
</evidence>